<keyword evidence="10" id="KW-1015">Disulfide bond</keyword>
<evidence type="ECO:0000256" key="7">
    <source>
        <dbReference type="ARBA" id="ARBA00022729"/>
    </source>
</evidence>
<dbReference type="Pfam" id="PF19035">
    <property type="entry name" value="TSP1_CCN"/>
    <property type="match status" value="1"/>
</dbReference>
<dbReference type="GO" id="GO:0008083">
    <property type="term" value="F:growth factor activity"/>
    <property type="evidence" value="ECO:0007669"/>
    <property type="project" value="UniProtKB-KW"/>
</dbReference>
<dbReference type="InterPro" id="IPR036383">
    <property type="entry name" value="TSP1_rpt_sf"/>
</dbReference>
<dbReference type="InterPro" id="IPR009030">
    <property type="entry name" value="Growth_fac_rcpt_cys_sf"/>
</dbReference>
<evidence type="ECO:0000256" key="5">
    <source>
        <dbReference type="ARBA" id="ARBA00022490"/>
    </source>
</evidence>
<evidence type="ECO:0000256" key="3">
    <source>
        <dbReference type="ARBA" id="ARBA00004613"/>
    </source>
</evidence>
<dbReference type="GO" id="GO:0031012">
    <property type="term" value="C:extracellular matrix"/>
    <property type="evidence" value="ECO:0007669"/>
    <property type="project" value="TreeGrafter"/>
</dbReference>
<feature type="signal peptide" evidence="16">
    <location>
        <begin position="1"/>
        <end position="16"/>
    </location>
</feature>
<dbReference type="InterPro" id="IPR050941">
    <property type="entry name" value="CCN"/>
</dbReference>
<evidence type="ECO:0000256" key="2">
    <source>
        <dbReference type="ARBA" id="ARBA00004496"/>
    </source>
</evidence>
<name>A0A8C4R0W0_EPTBU</name>
<evidence type="ECO:0000256" key="9">
    <source>
        <dbReference type="ARBA" id="ARBA00023030"/>
    </source>
</evidence>
<dbReference type="InterPro" id="IPR000867">
    <property type="entry name" value="IGFBP-like"/>
</dbReference>
<reference evidence="20" key="2">
    <citation type="submission" date="2025-09" db="UniProtKB">
        <authorList>
            <consortium name="Ensembl"/>
        </authorList>
    </citation>
    <scope>IDENTIFICATION</scope>
</reference>
<dbReference type="GO" id="GO:0007155">
    <property type="term" value="P:cell adhesion"/>
    <property type="evidence" value="ECO:0007669"/>
    <property type="project" value="TreeGrafter"/>
</dbReference>
<evidence type="ECO:0000259" key="17">
    <source>
        <dbReference type="PROSITE" id="PS01225"/>
    </source>
</evidence>
<dbReference type="GO" id="GO:0045597">
    <property type="term" value="P:positive regulation of cell differentiation"/>
    <property type="evidence" value="ECO:0007669"/>
    <property type="project" value="TreeGrafter"/>
</dbReference>
<dbReference type="GO" id="GO:0005178">
    <property type="term" value="F:integrin binding"/>
    <property type="evidence" value="ECO:0007669"/>
    <property type="project" value="TreeGrafter"/>
</dbReference>
<dbReference type="InterPro" id="IPR000884">
    <property type="entry name" value="TSP1_rpt"/>
</dbReference>
<sequence>MGWNVLVLGSLPLALSLHFQAIFGTTGSTSGSIQPEERRQYCHWPCQCPEKPPNCSPGISLVKDGCGCCKMCARQAGNVCTEADTCDPHRSLYCDYSGDRPKYEVGICAYKVGVGCLLNGVRYRHGQTFSPNCKYSCTCIDGTFGCVPLCTHKGKPSVRLRCQKPRRVKWPGKCCEQWICLDSKKFKKSVSSILSTPATETDPKVWKKNCLVQRTPWSPCSQTCGMGIATRITNDNYNCYLHKQSRLCLVRPCGVDVQGIAKLEQKQCMQTYQPTQPQPFVLSGCISRKSHRPNFCGGCTDGRCCTPRRTSSISVDFDCQGGNSVTWLMMWIKTCHCHRNCNHPHDVFSRLRYMSPQEIEN</sequence>
<evidence type="ECO:0000256" key="10">
    <source>
        <dbReference type="ARBA" id="ARBA00023157"/>
    </source>
</evidence>
<dbReference type="FunFam" id="2.20.100.10:FF:000046">
    <property type="entry name" value="Cellular communication network factor 4"/>
    <property type="match status" value="1"/>
</dbReference>
<dbReference type="PROSITE" id="PS01185">
    <property type="entry name" value="CTCK_1"/>
    <property type="match status" value="1"/>
</dbReference>
<keyword evidence="21" id="KW-1185">Reference proteome</keyword>
<dbReference type="SMART" id="SM00214">
    <property type="entry name" value="VWC"/>
    <property type="match status" value="1"/>
</dbReference>
<feature type="domain" description="CTCK" evidence="17">
    <location>
        <begin position="268"/>
        <end position="342"/>
    </location>
</feature>
<dbReference type="Pfam" id="PF00093">
    <property type="entry name" value="VWC"/>
    <property type="match status" value="1"/>
</dbReference>
<dbReference type="AlphaFoldDB" id="A0A8C4R0W0"/>
<evidence type="ECO:0000256" key="4">
    <source>
        <dbReference type="ARBA" id="ARBA00008125"/>
    </source>
</evidence>
<dbReference type="Pfam" id="PF00219">
    <property type="entry name" value="IGFBP"/>
    <property type="match status" value="1"/>
</dbReference>
<evidence type="ECO:0000256" key="14">
    <source>
        <dbReference type="ARBA" id="ARBA00077787"/>
    </source>
</evidence>
<evidence type="ECO:0000256" key="16">
    <source>
        <dbReference type="SAM" id="SignalP"/>
    </source>
</evidence>
<evidence type="ECO:0000313" key="20">
    <source>
        <dbReference type="Ensembl" id="ENSEBUP00000022101.1"/>
    </source>
</evidence>
<dbReference type="PANTHER" id="PTHR11348:SF17">
    <property type="entry name" value="CCN"/>
    <property type="match status" value="1"/>
</dbReference>
<evidence type="ECO:0000256" key="1">
    <source>
        <dbReference type="ARBA" id="ARBA00004282"/>
    </source>
</evidence>
<dbReference type="GO" id="GO:0070161">
    <property type="term" value="C:anchoring junction"/>
    <property type="evidence" value="ECO:0007669"/>
    <property type="project" value="UniProtKB-SubCell"/>
</dbReference>
<protein>
    <recommendedName>
        <fullName evidence="12">CCN family member 3</fullName>
    </recommendedName>
    <alternativeName>
        <fullName evidence="13">Cellular communication network factor 3</fullName>
    </alternativeName>
    <alternativeName>
        <fullName evidence="14">Protein NOV homolog</fullName>
    </alternativeName>
</protein>
<keyword evidence="6" id="KW-0964">Secreted</keyword>
<keyword evidence="5" id="KW-0963">Cytoplasm</keyword>
<dbReference type="InterPro" id="IPR006207">
    <property type="entry name" value="Cys_knot_C"/>
</dbReference>
<dbReference type="PROSITE" id="PS01225">
    <property type="entry name" value="CTCK_2"/>
    <property type="match status" value="1"/>
</dbReference>
<evidence type="ECO:0000256" key="8">
    <source>
        <dbReference type="ARBA" id="ARBA00022949"/>
    </source>
</evidence>
<evidence type="ECO:0000259" key="18">
    <source>
        <dbReference type="PROSITE" id="PS50184"/>
    </source>
</evidence>
<evidence type="ECO:0000256" key="15">
    <source>
        <dbReference type="PROSITE-ProRule" id="PRU00039"/>
    </source>
</evidence>
<reference evidence="20" key="1">
    <citation type="submission" date="2025-08" db="UniProtKB">
        <authorList>
            <consortium name="Ensembl"/>
        </authorList>
    </citation>
    <scope>IDENTIFICATION</scope>
</reference>
<comment type="caution">
    <text evidence="15">Lacks conserved residue(s) required for the propagation of feature annotation.</text>
</comment>
<dbReference type="PROSITE" id="PS51323">
    <property type="entry name" value="IGFBP_N_2"/>
    <property type="match status" value="1"/>
</dbReference>
<dbReference type="SUPFAM" id="SSF82895">
    <property type="entry name" value="TSP-1 type 1 repeat"/>
    <property type="match status" value="1"/>
</dbReference>
<evidence type="ECO:0000313" key="21">
    <source>
        <dbReference type="Proteomes" id="UP000694388"/>
    </source>
</evidence>
<dbReference type="PROSITE" id="PS00222">
    <property type="entry name" value="IGFBP_N_1"/>
    <property type="match status" value="1"/>
</dbReference>
<dbReference type="InterPro" id="IPR001007">
    <property type="entry name" value="VWF_dom"/>
</dbReference>
<comment type="similarity">
    <text evidence="4">Belongs to the CCN family.</text>
</comment>
<proteinExistence type="inferred from homology"/>
<dbReference type="SMART" id="SM00121">
    <property type="entry name" value="IB"/>
    <property type="match status" value="1"/>
</dbReference>
<dbReference type="InterPro" id="IPR017891">
    <property type="entry name" value="Insulin_GF-bd_Cys-rich_CS"/>
</dbReference>
<organism evidence="20 21">
    <name type="scientific">Eptatretus burgeri</name>
    <name type="common">Inshore hagfish</name>
    <dbReference type="NCBI Taxonomy" id="7764"/>
    <lineage>
        <taxon>Eukaryota</taxon>
        <taxon>Metazoa</taxon>
        <taxon>Chordata</taxon>
        <taxon>Craniata</taxon>
        <taxon>Vertebrata</taxon>
        <taxon>Cyclostomata</taxon>
        <taxon>Myxini</taxon>
        <taxon>Myxiniformes</taxon>
        <taxon>Myxinidae</taxon>
        <taxon>Eptatretinae</taxon>
        <taxon>Eptatretus</taxon>
    </lineage>
</organism>
<keyword evidence="8" id="KW-0965">Cell junction</keyword>
<keyword evidence="9" id="KW-0339">Growth factor</keyword>
<evidence type="ECO:0000256" key="12">
    <source>
        <dbReference type="ARBA" id="ARBA00039944"/>
    </source>
</evidence>
<comment type="subcellular location">
    <subcellularLocation>
        <location evidence="1">Cell junction</location>
    </subcellularLocation>
    <subcellularLocation>
        <location evidence="2">Cytoplasm</location>
    </subcellularLocation>
    <subcellularLocation>
        <location evidence="3">Secreted</location>
    </subcellularLocation>
</comment>
<dbReference type="SMART" id="SM00041">
    <property type="entry name" value="CT"/>
    <property type="match status" value="1"/>
</dbReference>
<dbReference type="SUPFAM" id="SSF57184">
    <property type="entry name" value="Growth factor receptor domain"/>
    <property type="match status" value="1"/>
</dbReference>
<dbReference type="GO" id="GO:0005615">
    <property type="term" value="C:extracellular space"/>
    <property type="evidence" value="ECO:0007669"/>
    <property type="project" value="TreeGrafter"/>
</dbReference>
<dbReference type="PROSITE" id="PS50184">
    <property type="entry name" value="VWFC_2"/>
    <property type="match status" value="1"/>
</dbReference>
<dbReference type="GeneTree" id="ENSGT00940000158587"/>
<dbReference type="GO" id="GO:0005737">
    <property type="term" value="C:cytoplasm"/>
    <property type="evidence" value="ECO:0007669"/>
    <property type="project" value="UniProtKB-SubCell"/>
</dbReference>
<dbReference type="Ensembl" id="ENSEBUT00000022677.1">
    <property type="protein sequence ID" value="ENSEBUP00000022101.1"/>
    <property type="gene ID" value="ENSEBUG00000013633.1"/>
</dbReference>
<dbReference type="GO" id="GO:0008201">
    <property type="term" value="F:heparin binding"/>
    <property type="evidence" value="ECO:0007669"/>
    <property type="project" value="TreeGrafter"/>
</dbReference>
<dbReference type="InterPro" id="IPR043973">
    <property type="entry name" value="TSP1_CCN"/>
</dbReference>
<evidence type="ECO:0000256" key="11">
    <source>
        <dbReference type="ARBA" id="ARBA00023180"/>
    </source>
</evidence>
<evidence type="ECO:0000256" key="6">
    <source>
        <dbReference type="ARBA" id="ARBA00022525"/>
    </source>
</evidence>
<feature type="chain" id="PRO_5034886619" description="CCN family member 3" evidence="16">
    <location>
        <begin position="17"/>
        <end position="361"/>
    </location>
</feature>
<keyword evidence="11" id="KW-0325">Glycoprotein</keyword>
<dbReference type="InterPro" id="IPR006208">
    <property type="entry name" value="Glyco_hormone_CN"/>
</dbReference>
<evidence type="ECO:0000259" key="19">
    <source>
        <dbReference type="PROSITE" id="PS51323"/>
    </source>
</evidence>
<dbReference type="PIRSF" id="PIRSF036495">
    <property type="entry name" value="IGFBP_rP_CNN"/>
    <property type="match status" value="1"/>
</dbReference>
<keyword evidence="7 16" id="KW-0732">Signal</keyword>
<dbReference type="Proteomes" id="UP000694388">
    <property type="component" value="Unplaced"/>
</dbReference>
<dbReference type="GO" id="GO:0051239">
    <property type="term" value="P:regulation of multicellular organismal process"/>
    <property type="evidence" value="ECO:0007669"/>
    <property type="project" value="UniProtKB-ARBA"/>
</dbReference>
<dbReference type="PROSITE" id="PS50092">
    <property type="entry name" value="TSP1"/>
    <property type="match status" value="1"/>
</dbReference>
<dbReference type="Pfam" id="PF00007">
    <property type="entry name" value="Cys_knot"/>
    <property type="match status" value="1"/>
</dbReference>
<feature type="domain" description="VWFC" evidence="18">
    <location>
        <begin position="114"/>
        <end position="181"/>
    </location>
</feature>
<feature type="domain" description="IGFBP N-terminal" evidence="19">
    <location>
        <begin position="38"/>
        <end position="111"/>
    </location>
</feature>
<evidence type="ECO:0000256" key="13">
    <source>
        <dbReference type="ARBA" id="ARBA00042352"/>
    </source>
</evidence>
<dbReference type="InterPro" id="IPR012395">
    <property type="entry name" value="IGFBP_CNN"/>
</dbReference>
<dbReference type="PANTHER" id="PTHR11348">
    <property type="entry name" value="CONNECTIVE TISSUE GROWTH FACTOR-RELATED"/>
    <property type="match status" value="1"/>
</dbReference>
<accession>A0A8C4R0W0</accession>